<dbReference type="Proteomes" id="UP000025227">
    <property type="component" value="Unplaced"/>
</dbReference>
<dbReference type="PANTHER" id="PTHR46599">
    <property type="entry name" value="PIGGYBAC TRANSPOSABLE ELEMENT-DERIVED PROTEIN 4"/>
    <property type="match status" value="1"/>
</dbReference>
<evidence type="ECO:0000313" key="2">
    <source>
        <dbReference type="Proteomes" id="UP000025227"/>
    </source>
</evidence>
<protein>
    <submittedName>
        <fullName evidence="3">DDE_Tnp_1_7 domain-containing protein</fullName>
    </submittedName>
</protein>
<dbReference type="InterPro" id="IPR029526">
    <property type="entry name" value="PGBD"/>
</dbReference>
<sequence>MSAKWHEMESKFKLCAKGGYTIRIKIYAGEGLSRHEPLAEQVVLEQMEGYLDEGRIVCTDNFYSGVGLAEKLISRSSHLVGTLMSNRKGIPREIKGMKLERDHLCCKQKRNGILVLKWRDKRDLYMISTKHDAAVRTSQKPEVLDDYNEMKGFVDRTNGIIHAICTRNHEVVQEDFFYLITQTAVQRCCEEY</sequence>
<dbReference type="OrthoDB" id="5862982at2759"/>
<dbReference type="WBParaSite" id="HCON_00111450-00001">
    <property type="protein sequence ID" value="HCON_00111450-00001"/>
    <property type="gene ID" value="HCON_00111450"/>
</dbReference>
<dbReference type="PANTHER" id="PTHR46599:SF3">
    <property type="entry name" value="PIGGYBAC TRANSPOSABLE ELEMENT-DERIVED PROTEIN 4"/>
    <property type="match status" value="1"/>
</dbReference>
<accession>A0A7I5EAS8</accession>
<evidence type="ECO:0000313" key="3">
    <source>
        <dbReference type="WBParaSite" id="HCON_00111450-00001"/>
    </source>
</evidence>
<dbReference type="AlphaFoldDB" id="A0A7I5EAS8"/>
<dbReference type="Pfam" id="PF13843">
    <property type="entry name" value="DDE_Tnp_1_7"/>
    <property type="match status" value="1"/>
</dbReference>
<evidence type="ECO:0000259" key="1">
    <source>
        <dbReference type="Pfam" id="PF13843"/>
    </source>
</evidence>
<name>A0A7I5EAS8_HAECO</name>
<reference evidence="3" key="1">
    <citation type="submission" date="2020-12" db="UniProtKB">
        <authorList>
            <consortium name="WormBaseParasite"/>
        </authorList>
    </citation>
    <scope>IDENTIFICATION</scope>
    <source>
        <strain evidence="3">MHco3</strain>
    </source>
</reference>
<proteinExistence type="predicted"/>
<feature type="domain" description="PiggyBac transposable element-derived protein" evidence="1">
    <location>
        <begin position="13"/>
        <end position="185"/>
    </location>
</feature>
<keyword evidence="2" id="KW-1185">Reference proteome</keyword>
<organism evidence="2 3">
    <name type="scientific">Haemonchus contortus</name>
    <name type="common">Barber pole worm</name>
    <dbReference type="NCBI Taxonomy" id="6289"/>
    <lineage>
        <taxon>Eukaryota</taxon>
        <taxon>Metazoa</taxon>
        <taxon>Ecdysozoa</taxon>
        <taxon>Nematoda</taxon>
        <taxon>Chromadorea</taxon>
        <taxon>Rhabditida</taxon>
        <taxon>Rhabditina</taxon>
        <taxon>Rhabditomorpha</taxon>
        <taxon>Strongyloidea</taxon>
        <taxon>Trichostrongylidae</taxon>
        <taxon>Haemonchus</taxon>
    </lineage>
</organism>